<sequence>ELSEDDLNALRGFAFKTEQHATRNMFESLPNYFPGVKTGTHDNNRARVTFLSGIKPTRYDCCADSCVLFVGRHEKLDKCPTCAKARYTEDGKPVKQFAYLPIIPRLIALYKNEATAQRQFYRDEATKTYQRDTLRDYIDGDHYRELLHKEVHLDGLPLGYRFFADMRDIALGLSTDGFAPFKKRKQTC</sequence>
<evidence type="ECO:0000313" key="2">
    <source>
        <dbReference type="Proteomes" id="UP000077266"/>
    </source>
</evidence>
<dbReference type="Proteomes" id="UP000077266">
    <property type="component" value="Unassembled WGS sequence"/>
</dbReference>
<accession>A0A166NFP7</accession>
<feature type="non-terminal residue" evidence="1">
    <location>
        <position position="188"/>
    </location>
</feature>
<keyword evidence="2" id="KW-1185">Reference proteome</keyword>
<feature type="non-terminal residue" evidence="1">
    <location>
        <position position="1"/>
    </location>
</feature>
<evidence type="ECO:0000313" key="1">
    <source>
        <dbReference type="EMBL" id="KZV79107.1"/>
    </source>
</evidence>
<dbReference type="AlphaFoldDB" id="A0A166NFP7"/>
<dbReference type="OrthoDB" id="3257409at2759"/>
<organism evidence="1 2">
    <name type="scientific">Exidia glandulosa HHB12029</name>
    <dbReference type="NCBI Taxonomy" id="1314781"/>
    <lineage>
        <taxon>Eukaryota</taxon>
        <taxon>Fungi</taxon>
        <taxon>Dikarya</taxon>
        <taxon>Basidiomycota</taxon>
        <taxon>Agaricomycotina</taxon>
        <taxon>Agaricomycetes</taxon>
        <taxon>Auriculariales</taxon>
        <taxon>Exidiaceae</taxon>
        <taxon>Exidia</taxon>
    </lineage>
</organism>
<name>A0A166NFP7_EXIGL</name>
<protein>
    <submittedName>
        <fullName evidence="1">Uncharacterized protein</fullName>
    </submittedName>
</protein>
<dbReference type="STRING" id="1314781.A0A166NFP7"/>
<proteinExistence type="predicted"/>
<dbReference type="InParanoid" id="A0A166NFP7"/>
<gene>
    <name evidence="1" type="ORF">EXIGLDRAFT_593983</name>
</gene>
<dbReference type="EMBL" id="KV426681">
    <property type="protein sequence ID" value="KZV79107.1"/>
    <property type="molecule type" value="Genomic_DNA"/>
</dbReference>
<reference evidence="1 2" key="1">
    <citation type="journal article" date="2016" name="Mol. Biol. Evol.">
        <title>Comparative Genomics of Early-Diverging Mushroom-Forming Fungi Provides Insights into the Origins of Lignocellulose Decay Capabilities.</title>
        <authorList>
            <person name="Nagy L.G."/>
            <person name="Riley R."/>
            <person name="Tritt A."/>
            <person name="Adam C."/>
            <person name="Daum C."/>
            <person name="Floudas D."/>
            <person name="Sun H."/>
            <person name="Yadav J.S."/>
            <person name="Pangilinan J."/>
            <person name="Larsson K.H."/>
            <person name="Matsuura K."/>
            <person name="Barry K."/>
            <person name="Labutti K."/>
            <person name="Kuo R."/>
            <person name="Ohm R.A."/>
            <person name="Bhattacharya S.S."/>
            <person name="Shirouzu T."/>
            <person name="Yoshinaga Y."/>
            <person name="Martin F.M."/>
            <person name="Grigoriev I.V."/>
            <person name="Hibbett D.S."/>
        </authorList>
    </citation>
    <scope>NUCLEOTIDE SEQUENCE [LARGE SCALE GENOMIC DNA]</scope>
    <source>
        <strain evidence="1 2">HHB12029</strain>
    </source>
</reference>